<evidence type="ECO:0000313" key="7">
    <source>
        <dbReference type="EMBL" id="GLR62605.1"/>
    </source>
</evidence>
<dbReference type="PANTHER" id="PTHR38098">
    <property type="entry name" value="LPS-ASSEMBLY LIPOPROTEIN LPTE"/>
    <property type="match status" value="1"/>
</dbReference>
<evidence type="ECO:0000256" key="6">
    <source>
        <dbReference type="HAMAP-Rule" id="MF_01186"/>
    </source>
</evidence>
<keyword evidence="8" id="KW-1185">Reference proteome</keyword>
<evidence type="ECO:0000256" key="3">
    <source>
        <dbReference type="ARBA" id="ARBA00023139"/>
    </source>
</evidence>
<comment type="function">
    <text evidence="6">Together with LptD, is involved in the assembly of lipopolysaccharide (LPS) at the surface of the outer membrane. Required for the proper assembly of LptD. Binds LPS and may serve as the LPS recognition site at the outer membrane.</text>
</comment>
<comment type="similarity">
    <text evidence="6">Belongs to the LptE lipoprotein family.</text>
</comment>
<sequence length="171" mass="19221">MPSLIKSPIKPHLGIALLLLVVLVTSACGFRLRGFIELPENLQPLYISSQGGANNLAATLARQLEQSGVVISQELDPSKLRLELKDFNSSQRQVVFGQREEFELSLQITASARDSQGEALFTDEVLQAYRQYSYNSDTDSLLTRDSLRKELLRSMEDDLIRQLTLRIQALQ</sequence>
<dbReference type="Gene3D" id="3.30.160.150">
    <property type="entry name" value="Lipoprotein like domain"/>
    <property type="match status" value="1"/>
</dbReference>
<dbReference type="PROSITE" id="PS51257">
    <property type="entry name" value="PROKAR_LIPOPROTEIN"/>
    <property type="match status" value="1"/>
</dbReference>
<reference evidence="8" key="1">
    <citation type="journal article" date="2019" name="Int. J. Syst. Evol. Microbiol.">
        <title>The Global Catalogue of Microorganisms (GCM) 10K type strain sequencing project: providing services to taxonomists for standard genome sequencing and annotation.</title>
        <authorList>
            <consortium name="The Broad Institute Genomics Platform"/>
            <consortium name="The Broad Institute Genome Sequencing Center for Infectious Disease"/>
            <person name="Wu L."/>
            <person name="Ma J."/>
        </authorList>
    </citation>
    <scope>NUCLEOTIDE SEQUENCE [LARGE SCALE GENOMIC DNA]</scope>
    <source>
        <strain evidence="8">NBRC 100033</strain>
    </source>
</reference>
<dbReference type="Pfam" id="PF04390">
    <property type="entry name" value="LptE"/>
    <property type="match status" value="1"/>
</dbReference>
<comment type="subcellular location">
    <subcellularLocation>
        <location evidence="6">Cell outer membrane</location>
        <topology evidence="6">Lipid-anchor</topology>
    </subcellularLocation>
</comment>
<comment type="subunit">
    <text evidence="6">Component of the lipopolysaccharide transport and assembly complex. Interacts with LptD.</text>
</comment>
<evidence type="ECO:0000256" key="1">
    <source>
        <dbReference type="ARBA" id="ARBA00022729"/>
    </source>
</evidence>
<dbReference type="InterPro" id="IPR007485">
    <property type="entry name" value="LPS_assembly_LptE"/>
</dbReference>
<keyword evidence="4 6" id="KW-0998">Cell outer membrane</keyword>
<evidence type="ECO:0000256" key="4">
    <source>
        <dbReference type="ARBA" id="ARBA00023237"/>
    </source>
</evidence>
<dbReference type="EMBL" id="BSOR01000001">
    <property type="protein sequence ID" value="GLR62605.1"/>
    <property type="molecule type" value="Genomic_DNA"/>
</dbReference>
<protein>
    <recommendedName>
        <fullName evidence="6">LPS-assembly lipoprotein LptE</fullName>
    </recommendedName>
</protein>
<dbReference type="HAMAP" id="MF_01186">
    <property type="entry name" value="LPS_assembly_LptE"/>
    <property type="match status" value="1"/>
</dbReference>
<keyword evidence="1 6" id="KW-0732">Signal</keyword>
<comment type="caution">
    <text evidence="7">The sequence shown here is derived from an EMBL/GenBank/DDBJ whole genome shotgun (WGS) entry which is preliminary data.</text>
</comment>
<dbReference type="Proteomes" id="UP001156682">
    <property type="component" value="Unassembled WGS sequence"/>
</dbReference>
<keyword evidence="3 6" id="KW-0564">Palmitate</keyword>
<keyword evidence="5 6" id="KW-0449">Lipoprotein</keyword>
<name>A0ABQ5ZR33_9GAMM</name>
<keyword evidence="2 6" id="KW-0472">Membrane</keyword>
<evidence type="ECO:0000256" key="2">
    <source>
        <dbReference type="ARBA" id="ARBA00023136"/>
    </source>
</evidence>
<dbReference type="PANTHER" id="PTHR38098:SF1">
    <property type="entry name" value="LPS-ASSEMBLY LIPOPROTEIN LPTE"/>
    <property type="match status" value="1"/>
</dbReference>
<proteinExistence type="inferred from homology"/>
<dbReference type="RefSeq" id="WP_036239092.1">
    <property type="nucleotide sequence ID" value="NZ_BSOR01000001.1"/>
</dbReference>
<gene>
    <name evidence="6" type="primary">lptE</name>
    <name evidence="7" type="ORF">GCM10007878_00400</name>
</gene>
<accession>A0ABQ5ZR33</accession>
<evidence type="ECO:0000256" key="5">
    <source>
        <dbReference type="ARBA" id="ARBA00023288"/>
    </source>
</evidence>
<evidence type="ECO:0000313" key="8">
    <source>
        <dbReference type="Proteomes" id="UP001156682"/>
    </source>
</evidence>
<organism evidence="7 8">
    <name type="scientific">Marinospirillum insulare</name>
    <dbReference type="NCBI Taxonomy" id="217169"/>
    <lineage>
        <taxon>Bacteria</taxon>
        <taxon>Pseudomonadati</taxon>
        <taxon>Pseudomonadota</taxon>
        <taxon>Gammaproteobacteria</taxon>
        <taxon>Oceanospirillales</taxon>
        <taxon>Oceanospirillaceae</taxon>
        <taxon>Marinospirillum</taxon>
    </lineage>
</organism>